<name>A0ABN3XQ49_9ACTN</name>
<sequence>MQRRIDLAGTSDAPARARETATDFLAEAERVRGEATSAETSGAVLIVVSELVTNAVRHAPGLCTVRLTLHDEGVLIEVSDTSPVLPCPRAPDVTGASGGWGMQMITRLAGEIQTVPGPGPGKTIRTRLPW</sequence>
<dbReference type="PANTHER" id="PTHR35526:SF3">
    <property type="entry name" value="ANTI-SIGMA-F FACTOR RSBW"/>
    <property type="match status" value="1"/>
</dbReference>
<comment type="caution">
    <text evidence="3">The sequence shown here is derived from an EMBL/GenBank/DDBJ whole genome shotgun (WGS) entry which is preliminary data.</text>
</comment>
<dbReference type="EMBL" id="BAAAUD010000083">
    <property type="protein sequence ID" value="GAA2969419.1"/>
    <property type="molecule type" value="Genomic_DNA"/>
</dbReference>
<keyword evidence="1" id="KW-0418">Kinase</keyword>
<dbReference type="GO" id="GO:0005524">
    <property type="term" value="F:ATP binding"/>
    <property type="evidence" value="ECO:0007669"/>
    <property type="project" value="UniProtKB-KW"/>
</dbReference>
<evidence type="ECO:0000313" key="4">
    <source>
        <dbReference type="Proteomes" id="UP001500403"/>
    </source>
</evidence>
<protein>
    <submittedName>
        <fullName evidence="3">ATP-binding protein</fullName>
    </submittedName>
</protein>
<feature type="domain" description="Histidine kinase/HSP90-like ATPase" evidence="2">
    <location>
        <begin position="15"/>
        <end position="125"/>
    </location>
</feature>
<dbReference type="InterPro" id="IPR036890">
    <property type="entry name" value="HATPase_C_sf"/>
</dbReference>
<proteinExistence type="predicted"/>
<evidence type="ECO:0000313" key="3">
    <source>
        <dbReference type="EMBL" id="GAA2969419.1"/>
    </source>
</evidence>
<dbReference type="PANTHER" id="PTHR35526">
    <property type="entry name" value="ANTI-SIGMA-F FACTOR RSBW-RELATED"/>
    <property type="match status" value="1"/>
</dbReference>
<dbReference type="Gene3D" id="3.30.565.10">
    <property type="entry name" value="Histidine kinase-like ATPase, C-terminal domain"/>
    <property type="match status" value="1"/>
</dbReference>
<dbReference type="Pfam" id="PF13581">
    <property type="entry name" value="HATPase_c_2"/>
    <property type="match status" value="1"/>
</dbReference>
<accession>A0ABN3XQ49</accession>
<keyword evidence="4" id="KW-1185">Reference proteome</keyword>
<gene>
    <name evidence="3" type="ORF">GCM10010446_63580</name>
</gene>
<dbReference type="InterPro" id="IPR050267">
    <property type="entry name" value="Anti-sigma-factor_SerPK"/>
</dbReference>
<keyword evidence="3" id="KW-0547">Nucleotide-binding</keyword>
<evidence type="ECO:0000256" key="1">
    <source>
        <dbReference type="ARBA" id="ARBA00022527"/>
    </source>
</evidence>
<dbReference type="InterPro" id="IPR003594">
    <property type="entry name" value="HATPase_dom"/>
</dbReference>
<keyword evidence="1" id="KW-0723">Serine/threonine-protein kinase</keyword>
<reference evidence="3 4" key="1">
    <citation type="journal article" date="2019" name="Int. J. Syst. Evol. Microbiol.">
        <title>The Global Catalogue of Microorganisms (GCM) 10K type strain sequencing project: providing services to taxonomists for standard genome sequencing and annotation.</title>
        <authorList>
            <consortium name="The Broad Institute Genomics Platform"/>
            <consortium name="The Broad Institute Genome Sequencing Center for Infectious Disease"/>
            <person name="Wu L."/>
            <person name="Ma J."/>
        </authorList>
    </citation>
    <scope>NUCLEOTIDE SEQUENCE [LARGE SCALE GENOMIC DNA]</scope>
    <source>
        <strain evidence="3 4">JCM 9088</strain>
    </source>
</reference>
<dbReference type="SUPFAM" id="SSF55874">
    <property type="entry name" value="ATPase domain of HSP90 chaperone/DNA topoisomerase II/histidine kinase"/>
    <property type="match status" value="1"/>
</dbReference>
<keyword evidence="1" id="KW-0808">Transferase</keyword>
<dbReference type="Proteomes" id="UP001500403">
    <property type="component" value="Unassembled WGS sequence"/>
</dbReference>
<dbReference type="CDD" id="cd16936">
    <property type="entry name" value="HATPase_RsbW-like"/>
    <property type="match status" value="1"/>
</dbReference>
<organism evidence="3 4">
    <name type="scientific">Streptomyces enissocaesilis</name>
    <dbReference type="NCBI Taxonomy" id="332589"/>
    <lineage>
        <taxon>Bacteria</taxon>
        <taxon>Bacillati</taxon>
        <taxon>Actinomycetota</taxon>
        <taxon>Actinomycetes</taxon>
        <taxon>Kitasatosporales</taxon>
        <taxon>Streptomycetaceae</taxon>
        <taxon>Streptomyces</taxon>
        <taxon>Streptomyces rochei group</taxon>
    </lineage>
</organism>
<keyword evidence="3" id="KW-0067">ATP-binding</keyword>
<evidence type="ECO:0000259" key="2">
    <source>
        <dbReference type="Pfam" id="PF13581"/>
    </source>
</evidence>